<dbReference type="OrthoDB" id="5240840at2759"/>
<dbReference type="STRING" id="212602.A0A420HQ33"/>
<gene>
    <name evidence="3" type="ORF">OnM2_059022</name>
</gene>
<feature type="compositionally biased region" description="Polar residues" evidence="1">
    <location>
        <begin position="604"/>
        <end position="625"/>
    </location>
</feature>
<evidence type="ECO:0000313" key="4">
    <source>
        <dbReference type="Proteomes" id="UP000286134"/>
    </source>
</evidence>
<keyword evidence="2" id="KW-1133">Transmembrane helix</keyword>
<proteinExistence type="predicted"/>
<name>A0A420HQ33_9PEZI</name>
<keyword evidence="2" id="KW-0812">Transmembrane</keyword>
<feature type="transmembrane region" description="Helical" evidence="2">
    <location>
        <begin position="172"/>
        <end position="193"/>
    </location>
</feature>
<comment type="caution">
    <text evidence="3">The sequence shown here is derived from an EMBL/GenBank/DDBJ whole genome shotgun (WGS) entry which is preliminary data.</text>
</comment>
<reference evidence="3 4" key="1">
    <citation type="journal article" date="2018" name="BMC Genomics">
        <title>Comparative genome analyses reveal sequence features reflecting distinct modes of host-adaptation between dicot and monocot powdery mildew.</title>
        <authorList>
            <person name="Wu Y."/>
            <person name="Ma X."/>
            <person name="Pan Z."/>
            <person name="Kale S.D."/>
            <person name="Song Y."/>
            <person name="King H."/>
            <person name="Zhang Q."/>
            <person name="Presley C."/>
            <person name="Deng X."/>
            <person name="Wei C.I."/>
            <person name="Xiao S."/>
        </authorList>
    </citation>
    <scope>NUCLEOTIDE SEQUENCE [LARGE SCALE GENOMIC DNA]</scope>
    <source>
        <strain evidence="3">UMSG2</strain>
    </source>
</reference>
<feature type="region of interest" description="Disordered" evidence="1">
    <location>
        <begin position="589"/>
        <end position="652"/>
    </location>
</feature>
<keyword evidence="4" id="KW-1185">Reference proteome</keyword>
<evidence type="ECO:0000256" key="1">
    <source>
        <dbReference type="SAM" id="MobiDB-lite"/>
    </source>
</evidence>
<evidence type="ECO:0000313" key="3">
    <source>
        <dbReference type="EMBL" id="RKF59550.1"/>
    </source>
</evidence>
<feature type="transmembrane region" description="Helical" evidence="2">
    <location>
        <begin position="139"/>
        <end position="160"/>
    </location>
</feature>
<feature type="transmembrane region" description="Helical" evidence="2">
    <location>
        <begin position="344"/>
        <end position="367"/>
    </location>
</feature>
<dbReference type="AlphaFoldDB" id="A0A420HQ33"/>
<organism evidence="3 4">
    <name type="scientific">Erysiphe neolycopersici</name>
    <dbReference type="NCBI Taxonomy" id="212602"/>
    <lineage>
        <taxon>Eukaryota</taxon>
        <taxon>Fungi</taxon>
        <taxon>Dikarya</taxon>
        <taxon>Ascomycota</taxon>
        <taxon>Pezizomycotina</taxon>
        <taxon>Leotiomycetes</taxon>
        <taxon>Erysiphales</taxon>
        <taxon>Erysiphaceae</taxon>
        <taxon>Erysiphe</taxon>
    </lineage>
</organism>
<feature type="compositionally biased region" description="Low complexity" evidence="1">
    <location>
        <begin position="589"/>
        <end position="603"/>
    </location>
</feature>
<dbReference type="Proteomes" id="UP000286134">
    <property type="component" value="Unassembled WGS sequence"/>
</dbReference>
<dbReference type="EMBL" id="MCFK01005940">
    <property type="protein sequence ID" value="RKF59550.1"/>
    <property type="molecule type" value="Genomic_DNA"/>
</dbReference>
<evidence type="ECO:0000256" key="2">
    <source>
        <dbReference type="SAM" id="Phobius"/>
    </source>
</evidence>
<protein>
    <submittedName>
        <fullName evidence="3">Uncharacterized protein</fullName>
    </submittedName>
</protein>
<accession>A0A420HQ33</accession>
<keyword evidence="2" id="KW-0472">Membrane</keyword>
<sequence>MNSELLILESSAAACREIDVFLIDQRVHNGIEILIVPCYGIFEESSNLQETFMLFFNALRVFIKNTILFSLRHFIYCLIVTAKCKVLKIVSNTVHLLPGFDIFFNPTLSSSDSKVSCVALDYKPQLSTLPPLPLCLFDVLPVLSLLFYSINIPALSLFFWKYHLVLFFPGKICVRLIDLLFLLCFISSIWYITMSEIIAGPLLLRAIGGQNISESILVLSKDLESQSSSLVLSPTTSWNALNFEATSLSAVMTVAATNLKFPSESSIISSKPTSDPVAGLQRINSQFLASVTPSGLISKTNLKNSTQVAPNTIIAVPPDNSVTEYKNNFDAIHDSNIAPSLNPWSITGVIVGLVAITSLTALTIYLMGKRKRRRLIKFDLISHRSSSNLNKPFEPFTSVGQKNKSWENSSSRIQNFVCKLKFKLKGNRLNSFQYRGSSQEKINLDRGNSQFFEDIFDYNERNKSSMVHCLTGSPRGYATRWSARHKNEIDIPRISRTELTDPFEIENVSEKVSKQESQRDLGQLQLYRHIKPDQVFLGEKRFSDVENKGRVSTGGKTAIISKFREGEPDIDQRGSQIRVSQTIIQYSSKIQSSKSPVSPQDSSCLASTNNGNRESVDSSASCYTTERNKKKKSDQFDLDSPGLWRSRTSQIL</sequence>